<dbReference type="AlphaFoldDB" id="A0A0C6P2P2"/>
<name>A0A0C6P2P2_BORBO</name>
<dbReference type="OrthoDB" id="8900503at2"/>
<dbReference type="EMBL" id="HE965806">
    <property type="protein sequence ID" value="CCJ52912.1"/>
    <property type="molecule type" value="Genomic_DNA"/>
</dbReference>
<protein>
    <submittedName>
        <fullName evidence="1">Putative exported protein</fullName>
    </submittedName>
</protein>
<dbReference type="RefSeq" id="WP_015063948.1">
    <property type="nucleotide sequence ID" value="NC_019382.1"/>
</dbReference>
<dbReference type="Proteomes" id="UP000007564">
    <property type="component" value="Chromosome"/>
</dbReference>
<organism evidence="1 2">
    <name type="scientific">Bordetella bronchiseptica 253</name>
    <dbReference type="NCBI Taxonomy" id="568707"/>
    <lineage>
        <taxon>Bacteria</taxon>
        <taxon>Pseudomonadati</taxon>
        <taxon>Pseudomonadota</taxon>
        <taxon>Betaproteobacteria</taxon>
        <taxon>Burkholderiales</taxon>
        <taxon>Alcaligenaceae</taxon>
        <taxon>Bordetella</taxon>
    </lineage>
</organism>
<accession>A0A0C6P2P2</accession>
<sequence length="272" mass="28273">MRSAHTQGGLALLELAVAAALAAMAAVWAANRLVQDAQDAAARGAGVWLGEIQRGLEQLLQRHFDALAEGLAPRDERGRALFRDAWRPTLPELRAAGLLASSLPGRSPLGMGVTLQVRRDPHCPRAGCRLDALAWLDRPLLDGHGQIDLMRMAPLVAATAGHGGFASADAVRGAAFRFANPPWPGMARLPAGTPLAWAGLAAGKASAAFGGAYSVNSHVGCRSYSGHTSRNPLTGQCSCPPGYTSVIMAQATDRVDGAPGFSSFVCVRPGKG</sequence>
<reference evidence="1 2" key="1">
    <citation type="journal article" date="2012" name="BMC Genomics">
        <title>Comparative genomics of the classical Bordetella subspecies: the evolution and exchange of virulence-associated diversity amongst closely related pathogens.</title>
        <authorList>
            <person name="Park J."/>
            <person name="Zhang Y."/>
            <person name="Buboltz A.M."/>
            <person name="Zhang X."/>
            <person name="Schuster S.C."/>
            <person name="Ahuja U."/>
            <person name="Liu M."/>
            <person name="Miller J.F."/>
            <person name="Sebaihia M."/>
            <person name="Bentley S.D."/>
            <person name="Parkhill J."/>
            <person name="Harvill E.T."/>
        </authorList>
    </citation>
    <scope>NUCLEOTIDE SEQUENCE [LARGE SCALE GENOMIC DNA]</scope>
    <source>
        <strain evidence="1 2">253</strain>
    </source>
</reference>
<dbReference type="HOGENOM" id="CLU_838118_0_0_4"/>
<gene>
    <name evidence="1" type="ORF">BN112_0994</name>
</gene>
<dbReference type="KEGG" id="bbh:BN112_0994"/>
<evidence type="ECO:0000313" key="2">
    <source>
        <dbReference type="Proteomes" id="UP000007564"/>
    </source>
</evidence>
<proteinExistence type="predicted"/>
<evidence type="ECO:0000313" key="1">
    <source>
        <dbReference type="EMBL" id="CCJ52912.1"/>
    </source>
</evidence>